<evidence type="ECO:0000313" key="2">
    <source>
        <dbReference type="Proteomes" id="UP001055072"/>
    </source>
</evidence>
<name>A0ACB8U759_9APHY</name>
<proteinExistence type="predicted"/>
<reference evidence="1" key="1">
    <citation type="journal article" date="2021" name="Environ. Microbiol.">
        <title>Gene family expansions and transcriptome signatures uncover fungal adaptations to wood decay.</title>
        <authorList>
            <person name="Hage H."/>
            <person name="Miyauchi S."/>
            <person name="Viragh M."/>
            <person name="Drula E."/>
            <person name="Min B."/>
            <person name="Chaduli D."/>
            <person name="Navarro D."/>
            <person name="Favel A."/>
            <person name="Norest M."/>
            <person name="Lesage-Meessen L."/>
            <person name="Balint B."/>
            <person name="Merenyi Z."/>
            <person name="de Eugenio L."/>
            <person name="Morin E."/>
            <person name="Martinez A.T."/>
            <person name="Baldrian P."/>
            <person name="Stursova M."/>
            <person name="Martinez M.J."/>
            <person name="Novotny C."/>
            <person name="Magnuson J.K."/>
            <person name="Spatafora J.W."/>
            <person name="Maurice S."/>
            <person name="Pangilinan J."/>
            <person name="Andreopoulos W."/>
            <person name="LaButti K."/>
            <person name="Hundley H."/>
            <person name="Na H."/>
            <person name="Kuo A."/>
            <person name="Barry K."/>
            <person name="Lipzen A."/>
            <person name="Henrissat B."/>
            <person name="Riley R."/>
            <person name="Ahrendt S."/>
            <person name="Nagy L.G."/>
            <person name="Grigoriev I.V."/>
            <person name="Martin F."/>
            <person name="Rosso M.N."/>
        </authorList>
    </citation>
    <scope>NUCLEOTIDE SEQUENCE</scope>
    <source>
        <strain evidence="1">CBS 384.51</strain>
    </source>
</reference>
<keyword evidence="2" id="KW-1185">Reference proteome</keyword>
<sequence>MRVAVVNSPFSPRHVSLYFPRSASRSIICGVISKCRAWSRRSLVTQYLLSTGRQNIRRRANHGEVVTILVGLAHTLARACITVVIERGTTVATQGQNFITGTSLIGRGRLRHGARLRVGESKFGTNVGLTWPQPVNEVITPWAAGWDRIIAR</sequence>
<evidence type="ECO:0000313" key="1">
    <source>
        <dbReference type="EMBL" id="KAI0090212.1"/>
    </source>
</evidence>
<gene>
    <name evidence="1" type="ORF">BDY19DRAFT_758988</name>
</gene>
<dbReference type="EMBL" id="MU274908">
    <property type="protein sequence ID" value="KAI0090212.1"/>
    <property type="molecule type" value="Genomic_DNA"/>
</dbReference>
<organism evidence="1 2">
    <name type="scientific">Irpex rosettiformis</name>
    <dbReference type="NCBI Taxonomy" id="378272"/>
    <lineage>
        <taxon>Eukaryota</taxon>
        <taxon>Fungi</taxon>
        <taxon>Dikarya</taxon>
        <taxon>Basidiomycota</taxon>
        <taxon>Agaricomycotina</taxon>
        <taxon>Agaricomycetes</taxon>
        <taxon>Polyporales</taxon>
        <taxon>Irpicaceae</taxon>
        <taxon>Irpex</taxon>
    </lineage>
</organism>
<accession>A0ACB8U759</accession>
<comment type="caution">
    <text evidence="1">The sequence shown here is derived from an EMBL/GenBank/DDBJ whole genome shotgun (WGS) entry which is preliminary data.</text>
</comment>
<protein>
    <submittedName>
        <fullName evidence="1">Uncharacterized protein</fullName>
    </submittedName>
</protein>
<dbReference type="Proteomes" id="UP001055072">
    <property type="component" value="Unassembled WGS sequence"/>
</dbReference>